<dbReference type="EMBL" id="QVOD01000078">
    <property type="protein sequence ID" value="RFT62151.1"/>
    <property type="molecule type" value="Genomic_DNA"/>
</dbReference>
<evidence type="ECO:0000313" key="2">
    <source>
        <dbReference type="Proteomes" id="UP000264294"/>
    </source>
</evidence>
<protein>
    <submittedName>
        <fullName evidence="1">Uncharacterized protein</fullName>
    </submittedName>
</protein>
<keyword evidence="2" id="KW-1185">Reference proteome</keyword>
<comment type="caution">
    <text evidence="1">The sequence shown here is derived from an EMBL/GenBank/DDBJ whole genome shotgun (WGS) entry which is preliminary data.</text>
</comment>
<organism evidence="1 2">
    <name type="scientific">Bacillus clarus</name>
    <dbReference type="NCBI Taxonomy" id="2338372"/>
    <lineage>
        <taxon>Bacteria</taxon>
        <taxon>Bacillati</taxon>
        <taxon>Bacillota</taxon>
        <taxon>Bacilli</taxon>
        <taxon>Bacillales</taxon>
        <taxon>Bacillaceae</taxon>
        <taxon>Bacillus</taxon>
        <taxon>Bacillus cereus group</taxon>
    </lineage>
</organism>
<evidence type="ECO:0000313" key="1">
    <source>
        <dbReference type="EMBL" id="RFT62151.1"/>
    </source>
</evidence>
<accession>A0ABX9KMW2</accession>
<reference evidence="1 2" key="1">
    <citation type="submission" date="2018-08" db="EMBL/GenBank/DDBJ databases">
        <title>Bacillus clarus sp. nov. strain PS00077A.</title>
        <authorList>
            <person name="Mendez Acevedo M."/>
            <person name="Carroll L."/>
            <person name="Mukherjee M."/>
            <person name="Wiedmann M."/>
            <person name="Kovac J."/>
        </authorList>
    </citation>
    <scope>NUCLEOTIDE SEQUENCE [LARGE SCALE GENOMIC DNA]</scope>
    <source>
        <strain evidence="1 2">PS00077A</strain>
    </source>
</reference>
<gene>
    <name evidence="1" type="ORF">D0U04_28940</name>
</gene>
<dbReference type="Proteomes" id="UP000264294">
    <property type="component" value="Unassembled WGS sequence"/>
</dbReference>
<proteinExistence type="predicted"/>
<dbReference type="RefSeq" id="WP_042984674.1">
    <property type="nucleotide sequence ID" value="NZ_JMQC01000009.1"/>
</dbReference>
<sequence length="365" mass="42811">MGNYLTTINHDLQGLKKIMLGSLSSPNFNSAPIFSLFRDICITLYETNKVLKEDGVISSDLPNIEVIKEIRHKVKTNQGFKNREIFNKLLDGHKSVFGNDIDNLGFYLDNDILASTTLFPTFVFADTTLFNIFDKNTILNFTSNISSLVQKILNKINQPINLDSKPLKNLNEKEYILKDTWDQIFFTKDITYNVFLTRLLLIQNALTTCIWLENHLDYNSSKLNFDKYILLHFTSTKLFEIMRNLLDIKKILGQHWNNFNLNTLDYLLGEYENTLKDEMKTLKDMLHYNNKGINFYDYIQKQTRTDSKYPDKLIKIIFNDYIYKIRNTISITINIQSYKTMSDFEKISRRLKSYSYGINTTVDLK</sequence>
<name>A0ABX9KMW2_9BACI</name>